<reference evidence="1" key="1">
    <citation type="journal article" date="2014" name="Int. J. Syst. Evol. Microbiol.">
        <title>Complete genome sequence of Corynebacterium casei LMG S-19264T (=DSM 44701T), isolated from a smear-ripened cheese.</title>
        <authorList>
            <consortium name="US DOE Joint Genome Institute (JGI-PGF)"/>
            <person name="Walter F."/>
            <person name="Albersmeier A."/>
            <person name="Kalinowski J."/>
            <person name="Ruckert C."/>
        </authorList>
    </citation>
    <scope>NUCLEOTIDE SEQUENCE</scope>
    <source>
        <strain evidence="1">JCM 4815</strain>
    </source>
</reference>
<dbReference type="Proteomes" id="UP000622166">
    <property type="component" value="Unassembled WGS sequence"/>
</dbReference>
<sequence length="195" mass="20167">MNGHEPGDKTGGGAVNGHGGVGAGVTLGLLAAWAVHDLEEVATVPGWTRSRVPELRGRLPQVPERLWQRLESIDGREFTTAVAGMGLVVAAAAAAGHRTGGRSRFYQGALNGFGLHALVHLAQAAAVRGYTPGAVTSPLVVIPFTVWARGRLRGAGVLRPSRPRGAVQGLALAMAATAGTHAVARRLLSRRRSAS</sequence>
<proteinExistence type="predicted"/>
<dbReference type="RefSeq" id="WP_189856817.1">
    <property type="nucleotide sequence ID" value="NZ_BMVW01000002.1"/>
</dbReference>
<comment type="caution">
    <text evidence="1">The sequence shown here is derived from an EMBL/GenBank/DDBJ whole genome shotgun (WGS) entry which is preliminary data.</text>
</comment>
<evidence type="ECO:0000313" key="2">
    <source>
        <dbReference type="Proteomes" id="UP000622166"/>
    </source>
</evidence>
<dbReference type="AlphaFoldDB" id="A0A918PCK8"/>
<dbReference type="EMBL" id="BMVW01000002">
    <property type="protein sequence ID" value="GGY98656.1"/>
    <property type="molecule type" value="Genomic_DNA"/>
</dbReference>
<reference evidence="1" key="2">
    <citation type="submission" date="2020-09" db="EMBL/GenBank/DDBJ databases">
        <authorList>
            <person name="Sun Q."/>
            <person name="Ohkuma M."/>
        </authorList>
    </citation>
    <scope>NUCLEOTIDE SEQUENCE</scope>
    <source>
        <strain evidence="1">JCM 4815</strain>
    </source>
</reference>
<accession>A0A918PCK8</accession>
<dbReference type="InterPro" id="IPR025671">
    <property type="entry name" value="HXXEE"/>
</dbReference>
<organism evidence="1 2">
    <name type="scientific">Streptomyces poonensis</name>
    <dbReference type="NCBI Taxonomy" id="68255"/>
    <lineage>
        <taxon>Bacteria</taxon>
        <taxon>Bacillati</taxon>
        <taxon>Actinomycetota</taxon>
        <taxon>Actinomycetes</taxon>
        <taxon>Kitasatosporales</taxon>
        <taxon>Streptomycetaceae</taxon>
        <taxon>Streptomyces</taxon>
    </lineage>
</organism>
<name>A0A918PCK8_9ACTN</name>
<evidence type="ECO:0000313" key="1">
    <source>
        <dbReference type="EMBL" id="GGY98656.1"/>
    </source>
</evidence>
<gene>
    <name evidence="1" type="ORF">GCM10010365_16530</name>
</gene>
<keyword evidence="2" id="KW-1185">Reference proteome</keyword>
<protein>
    <submittedName>
        <fullName evidence="1">Membrane protein</fullName>
    </submittedName>
</protein>
<dbReference type="Pfam" id="PF13787">
    <property type="entry name" value="HXXEE"/>
    <property type="match status" value="1"/>
</dbReference>